<dbReference type="GO" id="GO:0005543">
    <property type="term" value="F:phospholipid binding"/>
    <property type="evidence" value="ECO:0007669"/>
    <property type="project" value="TreeGrafter"/>
</dbReference>
<feature type="coiled-coil region" evidence="13">
    <location>
        <begin position="118"/>
        <end position="146"/>
    </location>
</feature>
<dbReference type="Proteomes" id="UP000694580">
    <property type="component" value="Chromosome 20"/>
</dbReference>
<gene>
    <name evidence="14" type="primary">LOC114770621</name>
</gene>
<dbReference type="Gene3D" id="1.20.120.20">
    <property type="entry name" value="Apolipoprotein"/>
    <property type="match status" value="2"/>
</dbReference>
<evidence type="ECO:0000256" key="6">
    <source>
        <dbReference type="ARBA" id="ARBA00022525"/>
    </source>
</evidence>
<name>A0AAY4DMC2_9TELE</name>
<dbReference type="InterPro" id="IPR050163">
    <property type="entry name" value="Apolipoprotein_A1/A4/E"/>
</dbReference>
<dbReference type="GO" id="GO:0034364">
    <property type="term" value="C:high-density lipoprotein particle"/>
    <property type="evidence" value="ECO:0007669"/>
    <property type="project" value="TreeGrafter"/>
</dbReference>
<dbReference type="InterPro" id="IPR000074">
    <property type="entry name" value="ApoA_E"/>
</dbReference>
<accession>A0AAY4DMC2</accession>
<evidence type="ECO:0000256" key="9">
    <source>
        <dbReference type="ARBA" id="ARBA00023055"/>
    </source>
</evidence>
<dbReference type="PANTHER" id="PTHR18976">
    <property type="entry name" value="APOLIPOPROTEIN"/>
    <property type="match status" value="1"/>
</dbReference>
<dbReference type="GO" id="GO:0042157">
    <property type="term" value="P:lipoprotein metabolic process"/>
    <property type="evidence" value="ECO:0007669"/>
    <property type="project" value="InterPro"/>
</dbReference>
<keyword evidence="4" id="KW-0813">Transport</keyword>
<evidence type="ECO:0000256" key="3">
    <source>
        <dbReference type="ARBA" id="ARBA00011738"/>
    </source>
</evidence>
<keyword evidence="7" id="KW-0732">Signal</keyword>
<sequence>MLKDIIIMIDVYYLFNIVSLTSANQPMPNLDMMTNAFWDYVATVTLTTTDTLQKIRQSELGQEVNARIVGSAGALSQYSTAVSGQVMPMAQDLMVKLYQEAEQLKGRLEQDLGSSMDYEALKINMMQKSEELRGAMEKTMKELRANWGPYTAEVEQKVQQHLQDFQTNITPLAQSLQTLLLQKGQELQQNFGSHSEELKKQLDPYAQDLKAQLTSLWESFTKSSN</sequence>
<evidence type="ECO:0000256" key="13">
    <source>
        <dbReference type="SAM" id="Coils"/>
    </source>
</evidence>
<dbReference type="PANTHER" id="PTHR18976:SF1">
    <property type="entry name" value="APOLIPOPROTEIN A-IV"/>
    <property type="match status" value="1"/>
</dbReference>
<dbReference type="GO" id="GO:1903561">
    <property type="term" value="C:extracellular vesicle"/>
    <property type="evidence" value="ECO:0007669"/>
    <property type="project" value="TreeGrafter"/>
</dbReference>
<evidence type="ECO:0000256" key="7">
    <source>
        <dbReference type="ARBA" id="ARBA00022729"/>
    </source>
</evidence>
<keyword evidence="15" id="KW-1185">Reference proteome</keyword>
<evidence type="ECO:0000313" key="14">
    <source>
        <dbReference type="Ensembl" id="ENSDCDP00010046550.1"/>
    </source>
</evidence>
<dbReference type="GO" id="GO:0033700">
    <property type="term" value="P:phospholipid efflux"/>
    <property type="evidence" value="ECO:0007669"/>
    <property type="project" value="TreeGrafter"/>
</dbReference>
<evidence type="ECO:0000256" key="11">
    <source>
        <dbReference type="ARBA" id="ARBA00041197"/>
    </source>
</evidence>
<comment type="function">
    <text evidence="10">May have a role in chylomicrons and VLDL secretion and catabolism. Required for efficient activation of lipoprotein lipase by ApoC-II; potent activator of LCAT. Apoa-IV is a major component of HDL and chylomicrons.</text>
</comment>
<dbReference type="GO" id="GO:0055090">
    <property type="term" value="P:acylglycerol homeostasis"/>
    <property type="evidence" value="ECO:0007669"/>
    <property type="project" value="TreeGrafter"/>
</dbReference>
<dbReference type="AlphaFoldDB" id="A0AAY4DMC2"/>
<evidence type="ECO:0000256" key="1">
    <source>
        <dbReference type="ARBA" id="ARBA00004613"/>
    </source>
</evidence>
<keyword evidence="13" id="KW-0175">Coiled coil</keyword>
<comment type="subunit">
    <text evidence="3">Homodimer.</text>
</comment>
<evidence type="ECO:0000256" key="2">
    <source>
        <dbReference type="ARBA" id="ARBA00008788"/>
    </source>
</evidence>
<dbReference type="SUPFAM" id="SSF58113">
    <property type="entry name" value="Apolipoprotein A-I"/>
    <property type="match status" value="1"/>
</dbReference>
<reference evidence="14" key="2">
    <citation type="submission" date="2025-08" db="UniProtKB">
        <authorList>
            <consortium name="Ensembl"/>
        </authorList>
    </citation>
    <scope>IDENTIFICATION</scope>
</reference>
<dbReference type="GO" id="GO:0034362">
    <property type="term" value="C:low-density lipoprotein particle"/>
    <property type="evidence" value="ECO:0007669"/>
    <property type="project" value="TreeGrafter"/>
</dbReference>
<evidence type="ECO:0000256" key="10">
    <source>
        <dbReference type="ARBA" id="ARBA00037735"/>
    </source>
</evidence>
<evidence type="ECO:0000256" key="4">
    <source>
        <dbReference type="ARBA" id="ARBA00022448"/>
    </source>
</evidence>
<comment type="similarity">
    <text evidence="2">Belongs to the apolipoprotein A1/A4/E family.</text>
</comment>
<keyword evidence="9" id="KW-0445">Lipid transport</keyword>
<keyword evidence="6" id="KW-0964">Secreted</keyword>
<dbReference type="GO" id="GO:0060228">
    <property type="term" value="F:phosphatidylcholine-sterol O-acyltransferase activator activity"/>
    <property type="evidence" value="ECO:0007669"/>
    <property type="project" value="TreeGrafter"/>
</dbReference>
<dbReference type="Ensembl" id="ENSDCDT00010056756.1">
    <property type="protein sequence ID" value="ENSDCDP00010046550.1"/>
    <property type="gene ID" value="ENSDCDG00010028401.1"/>
</dbReference>
<keyword evidence="8" id="KW-0677">Repeat</keyword>
<dbReference type="GO" id="GO:0033344">
    <property type="term" value="P:cholesterol efflux"/>
    <property type="evidence" value="ECO:0007669"/>
    <property type="project" value="TreeGrafter"/>
</dbReference>
<reference evidence="14 15" key="1">
    <citation type="submission" date="2020-06" db="EMBL/GenBank/DDBJ databases">
        <authorList>
            <consortium name="Wellcome Sanger Institute Data Sharing"/>
        </authorList>
    </citation>
    <scope>NUCLEOTIDE SEQUENCE [LARGE SCALE GENOMIC DNA]</scope>
</reference>
<dbReference type="GO" id="GO:0042627">
    <property type="term" value="C:chylomicron"/>
    <property type="evidence" value="ECO:0007669"/>
    <property type="project" value="UniProtKB-KW"/>
</dbReference>
<evidence type="ECO:0000256" key="8">
    <source>
        <dbReference type="ARBA" id="ARBA00022737"/>
    </source>
</evidence>
<evidence type="ECO:0000256" key="5">
    <source>
        <dbReference type="ARBA" id="ARBA00022513"/>
    </source>
</evidence>
<keyword evidence="5" id="KW-0162">Chylomicron</keyword>
<evidence type="ECO:0000313" key="15">
    <source>
        <dbReference type="Proteomes" id="UP000694580"/>
    </source>
</evidence>
<comment type="subcellular location">
    <subcellularLocation>
        <location evidence="1">Secreted</location>
    </subcellularLocation>
</comment>
<dbReference type="GO" id="GO:0120020">
    <property type="term" value="F:cholesterol transfer activity"/>
    <property type="evidence" value="ECO:0007669"/>
    <property type="project" value="TreeGrafter"/>
</dbReference>
<evidence type="ECO:0000256" key="12">
    <source>
        <dbReference type="ARBA" id="ARBA00042591"/>
    </source>
</evidence>
<dbReference type="GO" id="GO:0034361">
    <property type="term" value="C:very-low-density lipoprotein particle"/>
    <property type="evidence" value="ECO:0007669"/>
    <property type="project" value="TreeGrafter"/>
</dbReference>
<dbReference type="Pfam" id="PF01442">
    <property type="entry name" value="Apolipoprotein"/>
    <property type="match status" value="2"/>
</dbReference>
<protein>
    <recommendedName>
        <fullName evidence="11">Apolipoprotein A-IV</fullName>
    </recommendedName>
    <alternativeName>
        <fullName evidence="12">Apolipoprotein A4</fullName>
    </alternativeName>
</protein>
<reference evidence="14" key="3">
    <citation type="submission" date="2025-09" db="UniProtKB">
        <authorList>
            <consortium name="Ensembl"/>
        </authorList>
    </citation>
    <scope>IDENTIFICATION</scope>
</reference>
<dbReference type="GO" id="GO:0008203">
    <property type="term" value="P:cholesterol metabolic process"/>
    <property type="evidence" value="ECO:0007669"/>
    <property type="project" value="TreeGrafter"/>
</dbReference>
<organism evidence="14 15">
    <name type="scientific">Denticeps clupeoides</name>
    <name type="common">denticle herring</name>
    <dbReference type="NCBI Taxonomy" id="299321"/>
    <lineage>
        <taxon>Eukaryota</taxon>
        <taxon>Metazoa</taxon>
        <taxon>Chordata</taxon>
        <taxon>Craniata</taxon>
        <taxon>Vertebrata</taxon>
        <taxon>Euteleostomi</taxon>
        <taxon>Actinopterygii</taxon>
        <taxon>Neopterygii</taxon>
        <taxon>Teleostei</taxon>
        <taxon>Clupei</taxon>
        <taxon>Clupeiformes</taxon>
        <taxon>Denticipitoidei</taxon>
        <taxon>Denticipitidae</taxon>
        <taxon>Denticeps</taxon>
    </lineage>
</organism>
<dbReference type="GeneTree" id="ENSGT00950000182929"/>
<proteinExistence type="inferred from homology"/>